<sequence>MFPDDALTDDAFLGGQLHLWQPRTGYRAATDPVLLAACCPAGTSQSVLDLGCGVGAAALCLGVRVPGLVLSGLELQPDYAALALRNAARAGLALKVVEGSILDMPPALRRDFDHVITNPPYRPPVGTPARDAGRNLALREQVTLADWIGLACRRVAQSGWLTMILRADRMGDALAALGPSMGSVSVLPFAPRAGRDAGRVVIRARKGGRGALRLLAPFVLHDGGAHPGDHDHHTPAARAVFRGGAGLDALFN</sequence>
<dbReference type="InterPro" id="IPR007848">
    <property type="entry name" value="Small_mtfrase_dom"/>
</dbReference>
<dbReference type="STRING" id="1077947.SAMN05216227_100189"/>
<evidence type="ECO:0000256" key="2">
    <source>
        <dbReference type="ARBA" id="ARBA00022691"/>
    </source>
</evidence>
<dbReference type="CDD" id="cd02440">
    <property type="entry name" value="AdoMet_MTases"/>
    <property type="match status" value="1"/>
</dbReference>
<dbReference type="PROSITE" id="PS00092">
    <property type="entry name" value="N6_MTASE"/>
    <property type="match status" value="1"/>
</dbReference>
<feature type="domain" description="Methyltransferase small" evidence="3">
    <location>
        <begin position="34"/>
        <end position="123"/>
    </location>
</feature>
<dbReference type="EMBL" id="FOCO01000001">
    <property type="protein sequence ID" value="SEM68582.1"/>
    <property type="molecule type" value="Genomic_DNA"/>
</dbReference>
<dbReference type="GO" id="GO:0008757">
    <property type="term" value="F:S-adenosylmethionine-dependent methyltransferase activity"/>
    <property type="evidence" value="ECO:0007669"/>
    <property type="project" value="UniProtKB-ARBA"/>
</dbReference>
<evidence type="ECO:0000313" key="5">
    <source>
        <dbReference type="Proteomes" id="UP000183002"/>
    </source>
</evidence>
<evidence type="ECO:0000313" key="4">
    <source>
        <dbReference type="EMBL" id="SEM68582.1"/>
    </source>
</evidence>
<dbReference type="InterPro" id="IPR002052">
    <property type="entry name" value="DNA_methylase_N6_adenine_CS"/>
</dbReference>
<dbReference type="Pfam" id="PF05175">
    <property type="entry name" value="MTS"/>
    <property type="match status" value="1"/>
</dbReference>
<evidence type="ECO:0000259" key="3">
    <source>
        <dbReference type="Pfam" id="PF05175"/>
    </source>
</evidence>
<dbReference type="PANTHER" id="PTHR47739:SF1">
    <property type="entry name" value="TRNA1(VAL) (ADENINE(37)-N6)-METHYLTRANSFERASE"/>
    <property type="match status" value="1"/>
</dbReference>
<gene>
    <name evidence="4" type="ORF">SAMN05216227_100189</name>
</gene>
<keyword evidence="1 4" id="KW-0808">Transferase</keyword>
<dbReference type="GO" id="GO:0032259">
    <property type="term" value="P:methylation"/>
    <property type="evidence" value="ECO:0007669"/>
    <property type="project" value="UniProtKB-KW"/>
</dbReference>
<proteinExistence type="predicted"/>
<keyword evidence="5" id="KW-1185">Reference proteome</keyword>
<keyword evidence="2" id="KW-0949">S-adenosyl-L-methionine</keyword>
<organism evidence="4 5">
    <name type="scientific">Pseudorhodobacter antarcticus</name>
    <dbReference type="NCBI Taxonomy" id="1077947"/>
    <lineage>
        <taxon>Bacteria</taxon>
        <taxon>Pseudomonadati</taxon>
        <taxon>Pseudomonadota</taxon>
        <taxon>Alphaproteobacteria</taxon>
        <taxon>Rhodobacterales</taxon>
        <taxon>Paracoccaceae</taxon>
        <taxon>Pseudorhodobacter</taxon>
    </lineage>
</organism>
<dbReference type="RefSeq" id="WP_050521368.1">
    <property type="nucleotide sequence ID" value="NZ_FOCO01000001.1"/>
</dbReference>
<keyword evidence="1 4" id="KW-0489">Methyltransferase</keyword>
<dbReference type="Gene3D" id="3.40.50.150">
    <property type="entry name" value="Vaccinia Virus protein VP39"/>
    <property type="match status" value="1"/>
</dbReference>
<dbReference type="GO" id="GO:0008170">
    <property type="term" value="F:N-methyltransferase activity"/>
    <property type="evidence" value="ECO:0007669"/>
    <property type="project" value="UniProtKB-ARBA"/>
</dbReference>
<dbReference type="AlphaFoldDB" id="A0A1H8ACJ0"/>
<dbReference type="InterPro" id="IPR050210">
    <property type="entry name" value="tRNA_Adenine-N(6)_MTase"/>
</dbReference>
<dbReference type="InterPro" id="IPR029063">
    <property type="entry name" value="SAM-dependent_MTases_sf"/>
</dbReference>
<dbReference type="GO" id="GO:0003676">
    <property type="term" value="F:nucleic acid binding"/>
    <property type="evidence" value="ECO:0007669"/>
    <property type="project" value="InterPro"/>
</dbReference>
<protein>
    <submittedName>
        <fullName evidence="4">tRNA1(Val) A37 N6-methylase TrmN6</fullName>
    </submittedName>
</protein>
<dbReference type="SUPFAM" id="SSF53335">
    <property type="entry name" value="S-adenosyl-L-methionine-dependent methyltransferases"/>
    <property type="match status" value="1"/>
</dbReference>
<evidence type="ECO:0000256" key="1">
    <source>
        <dbReference type="ARBA" id="ARBA00022603"/>
    </source>
</evidence>
<name>A0A1H8ACJ0_9RHOB</name>
<accession>A0A1H8ACJ0</accession>
<dbReference type="PANTHER" id="PTHR47739">
    <property type="entry name" value="TRNA1(VAL) (ADENINE(37)-N6)-METHYLTRANSFERASE"/>
    <property type="match status" value="1"/>
</dbReference>
<dbReference type="OrthoDB" id="5489421at2"/>
<dbReference type="Proteomes" id="UP000183002">
    <property type="component" value="Unassembled WGS sequence"/>
</dbReference>
<reference evidence="4 5" key="1">
    <citation type="submission" date="2016-10" db="EMBL/GenBank/DDBJ databases">
        <authorList>
            <person name="de Groot N.N."/>
        </authorList>
    </citation>
    <scope>NUCLEOTIDE SEQUENCE [LARGE SCALE GENOMIC DNA]</scope>
    <source>
        <strain evidence="4 5">CGMCC 1.10836</strain>
    </source>
</reference>